<feature type="chain" id="PRO_5039725640" evidence="1">
    <location>
        <begin position="25"/>
        <end position="383"/>
    </location>
</feature>
<evidence type="ECO:0000313" key="2">
    <source>
        <dbReference type="EMBL" id="MBO8479527.1"/>
    </source>
</evidence>
<protein>
    <submittedName>
        <fullName evidence="2">Uncharacterized protein</fullName>
    </submittedName>
</protein>
<sequence length="383" mass="42700">MINSILKSLLCAALLLAASTGAYSQTKAETRQYNKAVGKPSVQAFDRFLKKYPSSVYAAEISARRDTLLSISPYSRAEAEAVMSEFMTDGALFLAFPDRKDAVDRIYGICVCSSEIDLGHVKLYTAVMGEDGWSLADSYESPTAALSSEGAARSFVDSTAVFEIGGERYFRFNFLTKAADSDKMSYTAATWSPAGDAYSEVVFEGHDILRPGDGLPFRIEGRVNENSIMNPDRPEARLMMVAINENPCLEPIPAGDYLTDAAIDWWLEQNPDALSSATKLNFNILPENSSLVEQFEASRDKKNSSRYTAALFDIRGYSVIVVKQKADGNYVLAWAEPECEDHYRDRLLNSISFEDANTLEMFYYHGNRHFDYKLNLTSKTVKR</sequence>
<evidence type="ECO:0000313" key="3">
    <source>
        <dbReference type="Proteomes" id="UP000823769"/>
    </source>
</evidence>
<comment type="caution">
    <text evidence="2">The sequence shown here is derived from an EMBL/GenBank/DDBJ whole genome shotgun (WGS) entry which is preliminary data.</text>
</comment>
<reference evidence="2" key="2">
    <citation type="journal article" date="2021" name="PeerJ">
        <title>Extensive microbial diversity within the chicken gut microbiome revealed by metagenomics and culture.</title>
        <authorList>
            <person name="Gilroy R."/>
            <person name="Ravi A."/>
            <person name="Getino M."/>
            <person name="Pursley I."/>
            <person name="Horton D.L."/>
            <person name="Alikhan N.F."/>
            <person name="Baker D."/>
            <person name="Gharbi K."/>
            <person name="Hall N."/>
            <person name="Watson M."/>
            <person name="Adriaenssens E.M."/>
            <person name="Foster-Nyarko E."/>
            <person name="Jarju S."/>
            <person name="Secka A."/>
            <person name="Antonio M."/>
            <person name="Oren A."/>
            <person name="Chaudhuri R.R."/>
            <person name="La Ragione R."/>
            <person name="Hildebrand F."/>
            <person name="Pallen M.J."/>
        </authorList>
    </citation>
    <scope>NUCLEOTIDE SEQUENCE</scope>
    <source>
        <strain evidence="2">B3-1481</strain>
    </source>
</reference>
<proteinExistence type="predicted"/>
<evidence type="ECO:0000256" key="1">
    <source>
        <dbReference type="SAM" id="SignalP"/>
    </source>
</evidence>
<organism evidence="2 3">
    <name type="scientific">Candidatus Cryptobacteroides avistercoris</name>
    <dbReference type="NCBI Taxonomy" id="2840758"/>
    <lineage>
        <taxon>Bacteria</taxon>
        <taxon>Pseudomonadati</taxon>
        <taxon>Bacteroidota</taxon>
        <taxon>Bacteroidia</taxon>
        <taxon>Bacteroidales</taxon>
        <taxon>Candidatus Cryptobacteroides</taxon>
    </lineage>
</organism>
<name>A0A9D9IUZ2_9BACT</name>
<dbReference type="EMBL" id="JADILW010000003">
    <property type="protein sequence ID" value="MBO8479527.1"/>
    <property type="molecule type" value="Genomic_DNA"/>
</dbReference>
<feature type="signal peptide" evidence="1">
    <location>
        <begin position="1"/>
        <end position="24"/>
    </location>
</feature>
<accession>A0A9D9IUZ2</accession>
<gene>
    <name evidence="2" type="ORF">IAB76_00220</name>
</gene>
<dbReference type="AlphaFoldDB" id="A0A9D9IUZ2"/>
<dbReference type="Proteomes" id="UP000823769">
    <property type="component" value="Unassembled WGS sequence"/>
</dbReference>
<keyword evidence="1" id="KW-0732">Signal</keyword>
<reference evidence="2" key="1">
    <citation type="submission" date="2020-10" db="EMBL/GenBank/DDBJ databases">
        <authorList>
            <person name="Gilroy R."/>
        </authorList>
    </citation>
    <scope>NUCLEOTIDE SEQUENCE</scope>
    <source>
        <strain evidence="2">B3-1481</strain>
    </source>
</reference>